<feature type="chain" id="PRO_5003010755" description="Lipoprotein" evidence="1">
    <location>
        <begin position="26"/>
        <end position="117"/>
    </location>
</feature>
<dbReference type="Proteomes" id="UP000009102">
    <property type="component" value="Chromosome"/>
</dbReference>
<keyword evidence="3" id="KW-1185">Reference proteome</keyword>
<dbReference type="RefSeq" id="WP_012823310.1">
    <property type="nucleotide sequence ID" value="NC_013422.1"/>
</dbReference>
<dbReference type="PROSITE" id="PS51257">
    <property type="entry name" value="PROKAR_LIPOPROTEIN"/>
    <property type="match status" value="1"/>
</dbReference>
<dbReference type="KEGG" id="hna:Hneap_0417"/>
<accession>D0KXV1</accession>
<reference evidence="2 3" key="1">
    <citation type="submission" date="2009-10" db="EMBL/GenBank/DDBJ databases">
        <title>Complete sequence of Halothiobacillus neapolitanus c2.</title>
        <authorList>
            <consortium name="US DOE Joint Genome Institute"/>
            <person name="Lucas S."/>
            <person name="Copeland A."/>
            <person name="Lapidus A."/>
            <person name="Glavina del Rio T."/>
            <person name="Tice H."/>
            <person name="Bruce D."/>
            <person name="Goodwin L."/>
            <person name="Pitluck S."/>
            <person name="Davenport K."/>
            <person name="Brettin T."/>
            <person name="Detter J.C."/>
            <person name="Han C."/>
            <person name="Tapia R."/>
            <person name="Larimer F."/>
            <person name="Land M."/>
            <person name="Hauser L."/>
            <person name="Kyrpides N."/>
            <person name="Mikhailova N."/>
            <person name="Kerfeld C."/>
            <person name="Cannon G."/>
            <person name="Heinhort S."/>
        </authorList>
    </citation>
    <scope>NUCLEOTIDE SEQUENCE [LARGE SCALE GENOMIC DNA]</scope>
    <source>
        <strain evidence="3">ATCC 23641 / c2</strain>
    </source>
</reference>
<dbReference type="AlphaFoldDB" id="D0KXV1"/>
<organism evidence="2 3">
    <name type="scientific">Halothiobacillus neapolitanus (strain ATCC 23641 / DSM 15147 / CIP 104769 / NCIMB 8539 / c2)</name>
    <name type="common">Thiobacillus neapolitanus</name>
    <dbReference type="NCBI Taxonomy" id="555778"/>
    <lineage>
        <taxon>Bacteria</taxon>
        <taxon>Pseudomonadati</taxon>
        <taxon>Pseudomonadota</taxon>
        <taxon>Gammaproteobacteria</taxon>
        <taxon>Chromatiales</taxon>
        <taxon>Halothiobacillaceae</taxon>
        <taxon>Halothiobacillus</taxon>
    </lineage>
</organism>
<name>D0KXV1_HALNC</name>
<dbReference type="EMBL" id="CP001801">
    <property type="protein sequence ID" value="ACX95274.1"/>
    <property type="molecule type" value="Genomic_DNA"/>
</dbReference>
<evidence type="ECO:0008006" key="4">
    <source>
        <dbReference type="Google" id="ProtNLM"/>
    </source>
</evidence>
<proteinExistence type="predicted"/>
<dbReference type="OrthoDB" id="9103420at2"/>
<feature type="signal peptide" evidence="1">
    <location>
        <begin position="1"/>
        <end position="25"/>
    </location>
</feature>
<evidence type="ECO:0000313" key="3">
    <source>
        <dbReference type="Proteomes" id="UP000009102"/>
    </source>
</evidence>
<gene>
    <name evidence="2" type="ordered locus">Hneap_0417</name>
</gene>
<sequence length="117" mass="12162">MNMTRNFFAALSVLVVLALAGCSSGAPSSSDVEQALKSGMAKAMSQASSVEGGQAVSAMMAKVEIKSVKVLECNKDASGTGFDCKVETEVSTPFAGDQKNTRMLHLVKGSDGWVIAR</sequence>
<keyword evidence="1" id="KW-0732">Signal</keyword>
<dbReference type="HOGENOM" id="CLU_2081542_0_0_6"/>
<protein>
    <recommendedName>
        <fullName evidence="4">Lipoprotein</fullName>
    </recommendedName>
</protein>
<dbReference type="STRING" id="555778.Hneap_0417"/>
<evidence type="ECO:0000313" key="2">
    <source>
        <dbReference type="EMBL" id="ACX95274.1"/>
    </source>
</evidence>
<evidence type="ECO:0000256" key="1">
    <source>
        <dbReference type="SAM" id="SignalP"/>
    </source>
</evidence>